<dbReference type="RefSeq" id="XP_013022350.1">
    <property type="nucleotide sequence ID" value="XM_013166896.1"/>
</dbReference>
<dbReference type="OMA" id="RIAFAWK"/>
<reference evidence="2 3" key="1">
    <citation type="journal article" date="2011" name="Science">
        <title>Comparative functional genomics of the fission yeasts.</title>
        <authorList>
            <person name="Rhind N."/>
            <person name="Chen Z."/>
            <person name="Yassour M."/>
            <person name="Thompson D.A."/>
            <person name="Haas B.J."/>
            <person name="Habib N."/>
            <person name="Wapinski I."/>
            <person name="Roy S."/>
            <person name="Lin M.F."/>
            <person name="Heiman D.I."/>
            <person name="Young S.K."/>
            <person name="Furuya K."/>
            <person name="Guo Y."/>
            <person name="Pidoux A."/>
            <person name="Chen H.M."/>
            <person name="Robbertse B."/>
            <person name="Goldberg J.M."/>
            <person name="Aoki K."/>
            <person name="Bayne E.H."/>
            <person name="Berlin A.M."/>
            <person name="Desjardins C.A."/>
            <person name="Dobbs E."/>
            <person name="Dukaj L."/>
            <person name="Fan L."/>
            <person name="FitzGerald M.G."/>
            <person name="French C."/>
            <person name="Gujja S."/>
            <person name="Hansen K."/>
            <person name="Keifenheim D."/>
            <person name="Levin J.Z."/>
            <person name="Mosher R.A."/>
            <person name="Mueller C.A."/>
            <person name="Pfiffner J."/>
            <person name="Priest M."/>
            <person name="Russ C."/>
            <person name="Smialowska A."/>
            <person name="Swoboda P."/>
            <person name="Sykes S.M."/>
            <person name="Vaughn M."/>
            <person name="Vengrova S."/>
            <person name="Yoder R."/>
            <person name="Zeng Q."/>
            <person name="Allshire R."/>
            <person name="Baulcombe D."/>
            <person name="Birren B.W."/>
            <person name="Brown W."/>
            <person name="Ekwall K."/>
            <person name="Kellis M."/>
            <person name="Leatherwood J."/>
            <person name="Levin H."/>
            <person name="Margalit H."/>
            <person name="Martienssen R."/>
            <person name="Nieduszynski C.A."/>
            <person name="Spatafora J.W."/>
            <person name="Friedman N."/>
            <person name="Dalgaard J.Z."/>
            <person name="Baumann P."/>
            <person name="Niki H."/>
            <person name="Regev A."/>
            <person name="Nusbaum C."/>
        </authorList>
    </citation>
    <scope>NUCLEOTIDE SEQUENCE [LARGE SCALE GENOMIC DNA]</scope>
    <source>
        <strain evidence="3">OY26 / ATCC MYA-4695 / CBS 11777 / NBRC 106824 / NRRL Y48691</strain>
    </source>
</reference>
<sequence length="129" mass="14866">MAFRATRFAWSWSATAPRNTTIRQYIKETLKESPEKLEKLKKVLGKKGQEVSQEAEKASEKPAQDLKKEATENVKQTAQELKNTDYEGKAKEATTKMKKEFEERSSDVLEDARRDGMLKEKNKKGIKKE</sequence>
<dbReference type="GeneID" id="25036118"/>
<keyword evidence="3" id="KW-1185">Reference proteome</keyword>
<feature type="compositionally biased region" description="Basic and acidic residues" evidence="1">
    <location>
        <begin position="54"/>
        <end position="72"/>
    </location>
</feature>
<organism evidence="2 3">
    <name type="scientific">Schizosaccharomyces cryophilus (strain OY26 / ATCC MYA-4695 / CBS 11777 / NBRC 106824 / NRRL Y48691)</name>
    <name type="common">Fission yeast</name>
    <dbReference type="NCBI Taxonomy" id="653667"/>
    <lineage>
        <taxon>Eukaryota</taxon>
        <taxon>Fungi</taxon>
        <taxon>Dikarya</taxon>
        <taxon>Ascomycota</taxon>
        <taxon>Taphrinomycotina</taxon>
        <taxon>Schizosaccharomycetes</taxon>
        <taxon>Schizosaccharomycetales</taxon>
        <taxon>Schizosaccharomycetaceae</taxon>
        <taxon>Schizosaccharomyces</taxon>
    </lineage>
</organism>
<accession>S9W281</accession>
<dbReference type="AlphaFoldDB" id="S9W281"/>
<proteinExistence type="predicted"/>
<dbReference type="HOGENOM" id="CLU_1982863_0_0_1"/>
<gene>
    <name evidence="2" type="ORF">SPOG_01792</name>
</gene>
<feature type="region of interest" description="Disordered" evidence="1">
    <location>
        <begin position="44"/>
        <end position="129"/>
    </location>
</feature>
<protein>
    <submittedName>
        <fullName evidence="2">Fungal protein</fullName>
    </submittedName>
</protein>
<dbReference type="EMBL" id="KE546989">
    <property type="protein sequence ID" value="EPY52469.1"/>
    <property type="molecule type" value="Genomic_DNA"/>
</dbReference>
<dbReference type="Proteomes" id="UP000015464">
    <property type="component" value="Unassembled WGS sequence"/>
</dbReference>
<feature type="compositionally biased region" description="Basic and acidic residues" evidence="1">
    <location>
        <begin position="82"/>
        <end position="120"/>
    </location>
</feature>
<name>S9W281_SCHCR</name>
<evidence type="ECO:0000256" key="1">
    <source>
        <dbReference type="SAM" id="MobiDB-lite"/>
    </source>
</evidence>
<evidence type="ECO:0000313" key="3">
    <source>
        <dbReference type="Proteomes" id="UP000015464"/>
    </source>
</evidence>
<evidence type="ECO:0000313" key="2">
    <source>
        <dbReference type="EMBL" id="EPY52469.1"/>
    </source>
</evidence>
<dbReference type="OrthoDB" id="5413265at2759"/>